<keyword evidence="4" id="KW-1185">Reference proteome</keyword>
<evidence type="ECO:0000313" key="4">
    <source>
        <dbReference type="Proteomes" id="UP001207408"/>
    </source>
</evidence>
<organism evidence="3 4">
    <name type="scientific">Plebeiibacterium marinum</name>
    <dbReference type="NCBI Taxonomy" id="2992111"/>
    <lineage>
        <taxon>Bacteria</taxon>
        <taxon>Pseudomonadati</taxon>
        <taxon>Bacteroidota</taxon>
        <taxon>Bacteroidia</taxon>
        <taxon>Marinilabiliales</taxon>
        <taxon>Marinilabiliaceae</taxon>
        <taxon>Plebeiibacterium</taxon>
    </lineage>
</organism>
<sequence length="209" mass="24892">MLFLIAILFINVIAFAQDVENEYQTRTAFELAFKPVKRVKLSITPEFRFDENYALDKSLIEGEASYKAMKMLTFSGSYRFIANQRETKDTEYLNRYALGASLEKKIKKFETSFRLRYSNYSDDDGEENDFMRYKLSLKYDIPKCKVTPFVAWEVFQQLSNSEMYKNRFALGFDYKLFKKNSVGIDYKFDYYNNEYLNKHIVSIGYKLKF</sequence>
<comment type="caution">
    <text evidence="3">The sequence shown here is derived from an EMBL/GenBank/DDBJ whole genome shotgun (WGS) entry which is preliminary data.</text>
</comment>
<reference evidence="3" key="1">
    <citation type="submission" date="2022-10" db="EMBL/GenBank/DDBJ databases">
        <authorList>
            <person name="Yu W.X."/>
        </authorList>
    </citation>
    <scope>NUCLEOTIDE SEQUENCE</scope>
    <source>
        <strain evidence="3">D04</strain>
    </source>
</reference>
<name>A0AAE3MBM3_9BACT</name>
<dbReference type="RefSeq" id="WP_301198125.1">
    <property type="nucleotide sequence ID" value="NZ_JAPDPI010000006.1"/>
</dbReference>
<evidence type="ECO:0000256" key="1">
    <source>
        <dbReference type="ARBA" id="ARBA00022729"/>
    </source>
</evidence>
<dbReference type="AlphaFoldDB" id="A0AAE3MBM3"/>
<dbReference type="Proteomes" id="UP001207408">
    <property type="component" value="Unassembled WGS sequence"/>
</dbReference>
<dbReference type="InterPro" id="IPR019619">
    <property type="entry name" value="DUF2490"/>
</dbReference>
<accession>A0AAE3MBM3</accession>
<dbReference type="Pfam" id="PF10677">
    <property type="entry name" value="DUF2490"/>
    <property type="match status" value="1"/>
</dbReference>
<keyword evidence="1 2" id="KW-0732">Signal</keyword>
<proteinExistence type="predicted"/>
<gene>
    <name evidence="3" type="ORF">OM074_04645</name>
</gene>
<evidence type="ECO:0000313" key="3">
    <source>
        <dbReference type="EMBL" id="MCW3804903.1"/>
    </source>
</evidence>
<protein>
    <submittedName>
        <fullName evidence="3">DUF2490 domain-containing protein</fullName>
    </submittedName>
</protein>
<dbReference type="Gene3D" id="2.40.160.40">
    <property type="entry name" value="monomeric porin ompg"/>
    <property type="match status" value="1"/>
</dbReference>
<dbReference type="InterPro" id="IPR053713">
    <property type="entry name" value="Bact_OM_Channel_sf"/>
</dbReference>
<feature type="signal peptide" evidence="2">
    <location>
        <begin position="1"/>
        <end position="16"/>
    </location>
</feature>
<dbReference type="EMBL" id="JAPDPI010000006">
    <property type="protein sequence ID" value="MCW3804903.1"/>
    <property type="molecule type" value="Genomic_DNA"/>
</dbReference>
<dbReference type="SUPFAM" id="SSF56935">
    <property type="entry name" value="Porins"/>
    <property type="match status" value="1"/>
</dbReference>
<feature type="chain" id="PRO_5041979518" evidence="2">
    <location>
        <begin position="17"/>
        <end position="209"/>
    </location>
</feature>
<evidence type="ECO:0000256" key="2">
    <source>
        <dbReference type="SAM" id="SignalP"/>
    </source>
</evidence>